<dbReference type="SUPFAM" id="SSF52467">
    <property type="entry name" value="DHS-like NAD/FAD-binding domain"/>
    <property type="match status" value="1"/>
</dbReference>
<sequence>MMNNVLVFLEGEEGKITEDSKNVLKDAKKLSDQLGGTLIGTAYRETISQLQLNSAGVDEYWEIPFTKYEDPCGQLAGEAVKEIGTCSKVGLILAINNLLGESLLGTAAATLNGIFFHSCRQVSIDKNIFKIHQTTYSGKVDEIRTMMRGTAVCLATIIPSGTGRKSPLGRNKKVEPKQIQEMSGAIAPKIVDLFKANPEEINLTEAELIVAMGDGIATEKGYKLVSKFAKLIGATLGASRVVVDNGFLPHSGLIGLTGSIVAPKIYIGVGVSGAPHHLIGIKESGVIVGINANPNAPLLKAADIAIIGDAYEVLPALIEELGGEQVV</sequence>
<dbReference type="PIRSF" id="PIRSF000089">
    <property type="entry name" value="Electra_flavoP_a"/>
    <property type="match status" value="1"/>
</dbReference>
<accession>A0A852TBX5</accession>
<reference evidence="6" key="1">
    <citation type="submission" date="2020-07" db="EMBL/GenBank/DDBJ databases">
        <authorList>
            <person name="Partida-Martinez L."/>
            <person name="Huntemann M."/>
            <person name="Clum A."/>
            <person name="Wang J."/>
            <person name="Palaniappan K."/>
            <person name="Ritter S."/>
            <person name="Chen I.-M."/>
            <person name="Stamatis D."/>
            <person name="Reddy T."/>
            <person name="O'Malley R."/>
            <person name="Daum C."/>
            <person name="Shapiro N."/>
            <person name="Ivanova N."/>
            <person name="Kyrpides N."/>
            <person name="Woyke T."/>
        </authorList>
    </citation>
    <scope>NUCLEOTIDE SEQUENCE [LARGE SCALE GENOMIC DNA]</scope>
    <source>
        <strain evidence="6">AT2.8</strain>
    </source>
</reference>
<reference evidence="6" key="2">
    <citation type="submission" date="2020-08" db="EMBL/GenBank/DDBJ databases">
        <title>The Agave Microbiome: Exploring the role of microbial communities in plant adaptations to desert environments.</title>
        <authorList>
            <person name="Partida-Martinez L.P."/>
        </authorList>
    </citation>
    <scope>NUCLEOTIDE SEQUENCE [LARGE SCALE GENOMIC DNA]</scope>
    <source>
        <strain evidence="6">AT2.8</strain>
    </source>
</reference>
<dbReference type="Pfam" id="PF00766">
    <property type="entry name" value="ETF_alpha"/>
    <property type="match status" value="1"/>
</dbReference>
<dbReference type="EMBL" id="JACCBX010000006">
    <property type="protein sequence ID" value="NYE06300.1"/>
    <property type="molecule type" value="Genomic_DNA"/>
</dbReference>
<dbReference type="PANTHER" id="PTHR43153">
    <property type="entry name" value="ELECTRON TRANSFER FLAVOPROTEIN ALPHA"/>
    <property type="match status" value="1"/>
</dbReference>
<dbReference type="PANTHER" id="PTHR43153:SF1">
    <property type="entry name" value="ELECTRON TRANSFER FLAVOPROTEIN SUBUNIT ALPHA, MITOCHONDRIAL"/>
    <property type="match status" value="1"/>
</dbReference>
<dbReference type="Gene3D" id="3.40.50.620">
    <property type="entry name" value="HUPs"/>
    <property type="match status" value="1"/>
</dbReference>
<feature type="binding site" evidence="2">
    <location>
        <begin position="239"/>
        <end position="240"/>
    </location>
    <ligand>
        <name>FAD</name>
        <dbReference type="ChEBI" id="CHEBI:57692"/>
    </ligand>
</feature>
<proteinExistence type="inferred from homology"/>
<dbReference type="Gene3D" id="3.40.50.1220">
    <property type="entry name" value="TPP-binding domain"/>
    <property type="match status" value="1"/>
</dbReference>
<dbReference type="SUPFAM" id="SSF52402">
    <property type="entry name" value="Adenine nucleotide alpha hydrolases-like"/>
    <property type="match status" value="1"/>
</dbReference>
<dbReference type="Proteomes" id="UP000548423">
    <property type="component" value="Unassembled WGS sequence"/>
</dbReference>
<evidence type="ECO:0000259" key="3">
    <source>
        <dbReference type="Pfam" id="PF00766"/>
    </source>
</evidence>
<gene>
    <name evidence="5" type="ORF">F4694_003080</name>
</gene>
<dbReference type="InterPro" id="IPR029035">
    <property type="entry name" value="DHS-like_NAD/FAD-binding_dom"/>
</dbReference>
<keyword evidence="2" id="KW-0285">Flavoprotein</keyword>
<keyword evidence="2" id="KW-0274">FAD</keyword>
<dbReference type="GO" id="GO:0033539">
    <property type="term" value="P:fatty acid beta-oxidation using acyl-CoA dehydrogenase"/>
    <property type="evidence" value="ECO:0007669"/>
    <property type="project" value="TreeGrafter"/>
</dbReference>
<comment type="cofactor">
    <cofactor evidence="2">
        <name>FAD</name>
        <dbReference type="ChEBI" id="CHEBI:57692"/>
    </cofactor>
    <text evidence="2">Binds 1 FAD per dimer.</text>
</comment>
<dbReference type="AlphaFoldDB" id="A0A852TBX5"/>
<evidence type="ECO:0000256" key="2">
    <source>
        <dbReference type="PIRSR" id="PIRSR000089-1"/>
    </source>
</evidence>
<evidence type="ECO:0000313" key="6">
    <source>
        <dbReference type="Proteomes" id="UP000548423"/>
    </source>
</evidence>
<dbReference type="Pfam" id="PF01012">
    <property type="entry name" value="ETF"/>
    <property type="match status" value="1"/>
</dbReference>
<dbReference type="InterPro" id="IPR014731">
    <property type="entry name" value="ETF_asu_C"/>
</dbReference>
<dbReference type="InterPro" id="IPR014730">
    <property type="entry name" value="ETF_a/b_N"/>
</dbReference>
<feature type="binding site" evidence="2">
    <location>
        <begin position="270"/>
        <end position="277"/>
    </location>
    <ligand>
        <name>FAD</name>
        <dbReference type="ChEBI" id="CHEBI:57692"/>
    </ligand>
</feature>
<dbReference type="GO" id="GO:0009055">
    <property type="term" value="F:electron transfer activity"/>
    <property type="evidence" value="ECO:0007669"/>
    <property type="project" value="InterPro"/>
</dbReference>
<evidence type="ECO:0000256" key="1">
    <source>
        <dbReference type="ARBA" id="ARBA00005817"/>
    </source>
</evidence>
<dbReference type="InterPro" id="IPR014729">
    <property type="entry name" value="Rossmann-like_a/b/a_fold"/>
</dbReference>
<feature type="domain" description="Electron transfer flavoprotein alpha/beta-subunit N-terminal" evidence="4">
    <location>
        <begin position="5"/>
        <end position="157"/>
    </location>
</feature>
<comment type="caution">
    <text evidence="5">The sequence shown here is derived from an EMBL/GenBank/DDBJ whole genome shotgun (WGS) entry which is preliminary data.</text>
</comment>
<feature type="domain" description="Electron transfer flavoprotein alpha subunit C-terminal" evidence="3">
    <location>
        <begin position="202"/>
        <end position="282"/>
    </location>
</feature>
<name>A0A852TBX5_9BACI</name>
<feature type="binding site" evidence="2">
    <location>
        <position position="291"/>
    </location>
    <ligand>
        <name>FAD</name>
        <dbReference type="ChEBI" id="CHEBI:57692"/>
    </ligand>
</feature>
<organism evidence="5 6">
    <name type="scientific">Neobacillus niacini</name>
    <dbReference type="NCBI Taxonomy" id="86668"/>
    <lineage>
        <taxon>Bacteria</taxon>
        <taxon>Bacillati</taxon>
        <taxon>Bacillota</taxon>
        <taxon>Bacilli</taxon>
        <taxon>Bacillales</taxon>
        <taxon>Bacillaceae</taxon>
        <taxon>Neobacillus</taxon>
    </lineage>
</organism>
<dbReference type="InterPro" id="IPR001308">
    <property type="entry name" value="ETF_a/FixB"/>
</dbReference>
<evidence type="ECO:0000259" key="4">
    <source>
        <dbReference type="Pfam" id="PF01012"/>
    </source>
</evidence>
<comment type="similarity">
    <text evidence="1">Belongs to the ETF alpha-subunit/FixB family.</text>
</comment>
<protein>
    <submittedName>
        <fullName evidence="5">Electron transfer flavoprotein alpha subunit</fullName>
    </submittedName>
</protein>
<evidence type="ECO:0000313" key="5">
    <source>
        <dbReference type="EMBL" id="NYE06300.1"/>
    </source>
</evidence>
<dbReference type="GO" id="GO:0050660">
    <property type="term" value="F:flavin adenine dinucleotide binding"/>
    <property type="evidence" value="ECO:0007669"/>
    <property type="project" value="InterPro"/>
</dbReference>